<feature type="compositionally biased region" description="Low complexity" evidence="1">
    <location>
        <begin position="838"/>
        <end position="848"/>
    </location>
</feature>
<feature type="region of interest" description="Disordered" evidence="1">
    <location>
        <begin position="369"/>
        <end position="388"/>
    </location>
</feature>
<dbReference type="Gramene" id="RZC83963">
    <property type="protein sequence ID" value="RZC83963"/>
    <property type="gene ID" value="C5167_046751"/>
</dbReference>
<feature type="domain" description="SANTA" evidence="2">
    <location>
        <begin position="19"/>
        <end position="111"/>
    </location>
</feature>
<organism evidence="3 4">
    <name type="scientific">Papaver somniferum</name>
    <name type="common">Opium poppy</name>
    <dbReference type="NCBI Taxonomy" id="3469"/>
    <lineage>
        <taxon>Eukaryota</taxon>
        <taxon>Viridiplantae</taxon>
        <taxon>Streptophyta</taxon>
        <taxon>Embryophyta</taxon>
        <taxon>Tracheophyta</taxon>
        <taxon>Spermatophyta</taxon>
        <taxon>Magnoliopsida</taxon>
        <taxon>Ranunculales</taxon>
        <taxon>Papaveraceae</taxon>
        <taxon>Papaveroideae</taxon>
        <taxon>Papaver</taxon>
    </lineage>
</organism>
<feature type="region of interest" description="Disordered" evidence="1">
    <location>
        <begin position="1075"/>
        <end position="1102"/>
    </location>
</feature>
<feature type="region of interest" description="Disordered" evidence="1">
    <location>
        <begin position="964"/>
        <end position="1008"/>
    </location>
</feature>
<feature type="region of interest" description="Disordered" evidence="1">
    <location>
        <begin position="674"/>
        <end position="695"/>
    </location>
</feature>
<dbReference type="OMA" id="SANIGCH"/>
<feature type="region of interest" description="Disordered" evidence="1">
    <location>
        <begin position="740"/>
        <end position="776"/>
    </location>
</feature>
<dbReference type="Proteomes" id="UP000316621">
    <property type="component" value="Chromosome 11"/>
</dbReference>
<feature type="compositionally biased region" description="Low complexity" evidence="1">
    <location>
        <begin position="744"/>
        <end position="753"/>
    </location>
</feature>
<dbReference type="InterPro" id="IPR015216">
    <property type="entry name" value="SANTA"/>
</dbReference>
<protein>
    <recommendedName>
        <fullName evidence="2">SANTA domain-containing protein</fullName>
    </recommendedName>
</protein>
<feature type="compositionally biased region" description="Low complexity" evidence="1">
    <location>
        <begin position="482"/>
        <end position="500"/>
    </location>
</feature>
<dbReference type="OrthoDB" id="118550at2759"/>
<feature type="compositionally biased region" description="Polar residues" evidence="1">
    <location>
        <begin position="761"/>
        <end position="776"/>
    </location>
</feature>
<feature type="region of interest" description="Disordered" evidence="1">
    <location>
        <begin position="419"/>
        <end position="448"/>
    </location>
</feature>
<evidence type="ECO:0000313" key="4">
    <source>
        <dbReference type="Proteomes" id="UP000316621"/>
    </source>
</evidence>
<feature type="region of interest" description="Disordered" evidence="1">
    <location>
        <begin position="838"/>
        <end position="859"/>
    </location>
</feature>
<name>A0A4Y7LEP3_PAPSO</name>
<feature type="compositionally biased region" description="Polar residues" evidence="1">
    <location>
        <begin position="374"/>
        <end position="388"/>
    </location>
</feature>
<evidence type="ECO:0000313" key="3">
    <source>
        <dbReference type="EMBL" id="RZC83963.1"/>
    </source>
</evidence>
<feature type="compositionally biased region" description="Basic and acidic residues" evidence="1">
    <location>
        <begin position="566"/>
        <end position="613"/>
    </location>
</feature>
<dbReference type="PANTHER" id="PTHR35311">
    <property type="entry name" value="KINETOCHORE-ASSOCIATED PROTEIN KNL-2 HOMOLOG"/>
    <property type="match status" value="1"/>
</dbReference>
<dbReference type="Pfam" id="PF09133">
    <property type="entry name" value="SANTA"/>
    <property type="match status" value="1"/>
</dbReference>
<dbReference type="PANTHER" id="PTHR35311:SF1">
    <property type="entry name" value="PROTEIN EMBRYO DEFECTIVE 1674"/>
    <property type="match status" value="1"/>
</dbReference>
<accession>A0A4Y7LEP3</accession>
<dbReference type="AlphaFoldDB" id="A0A4Y7LEP3"/>
<proteinExistence type="predicted"/>
<feature type="region of interest" description="Disordered" evidence="1">
    <location>
        <begin position="566"/>
        <end position="622"/>
    </location>
</feature>
<dbReference type="EMBL" id="CM010725">
    <property type="protein sequence ID" value="RZC83963.1"/>
    <property type="molecule type" value="Genomic_DNA"/>
</dbReference>
<dbReference type="STRING" id="3469.A0A4Y7LEP3"/>
<dbReference type="InterPro" id="IPR053090">
    <property type="entry name" value="Centromere_KNL-2_homolog"/>
</dbReference>
<evidence type="ECO:0000256" key="1">
    <source>
        <dbReference type="SAM" id="MobiDB-lite"/>
    </source>
</evidence>
<feature type="compositionally biased region" description="Basic residues" evidence="1">
    <location>
        <begin position="970"/>
        <end position="986"/>
    </location>
</feature>
<gene>
    <name evidence="3" type="ORF">C5167_046751</name>
</gene>
<keyword evidence="4" id="KW-1185">Reference proteome</keyword>
<reference evidence="3 4" key="1">
    <citation type="journal article" date="2018" name="Science">
        <title>The opium poppy genome and morphinan production.</title>
        <authorList>
            <person name="Guo L."/>
            <person name="Winzer T."/>
            <person name="Yang X."/>
            <person name="Li Y."/>
            <person name="Ning Z."/>
            <person name="He Z."/>
            <person name="Teodor R."/>
            <person name="Lu Y."/>
            <person name="Bowser T.A."/>
            <person name="Graham I.A."/>
            <person name="Ye K."/>
        </authorList>
    </citation>
    <scope>NUCLEOTIDE SEQUENCE [LARGE SCALE GENOMIC DNA]</scope>
    <source>
        <strain evidence="4">cv. HN1</strain>
        <tissue evidence="3">Leaves</tissue>
    </source>
</reference>
<feature type="region of interest" description="Disordered" evidence="1">
    <location>
        <begin position="472"/>
        <end position="513"/>
    </location>
</feature>
<sequence length="1102" mass="120665">MATPRSESNFISSKDEQTVYLEDWWLIKSEKEIDGKRLAVEGFALRDPRSMGVFSTAPIIKRYNICTLRTADGITIVTKGSINASRTLENGFSSEMCSLFLLGFPWSWETYSNPCVEDESASRGVTTSMDAFLESTTMLSSLPNFLRGRADTKTRDHIFCFPCVSENSAPTENVSASLLEKCIGNASRNPTMPVFADTTCCNPVLGDSLPEKTPINEERSATEMKHGREEDLLCGKDGETVEKENIILEEVETSKLKSDRCIHPKNKFLAERSFEENLETSTGGLRVLSNGAVESSDVDMLATEETTVNKENCGVHDEGTMVNEYHLFPNQDNLKTDSCNEPVLPLNEVVRPFNIEFFEAKETLIGKEEGTVKTAGSPSSDKQDSLSNSCIEDGKNATLFSTSRRITRNALKNLVNYGKSSSEHCAPNDGFEEKHASTSPNEGRPTKKMRLKKCIDSVTRNEASKDILVPIANDLNNDNPKEVSVVSKGSSKGFGDSKSSSKGRKKTRDNLRISGAANNVDGCWNESLKADSISVGSDARTVDSCELIVDVPFLPLNEKGVKSLDTELHETKETSIDKEGGAEENKQDNRNDSGNESERDSVKENSIKEKSGTPDDEVPGVQLNEEVTELSVLESFSTEGTLTSKEDGENVNILHPSRRITRNTLKNVVNYSKASNGRHVSKKSLEEKRVSTSPSEGCFNKDFRSSRCDLPKDILVPIAKDIDTADSSGVNVALTVNLKKSSKRSGSSKNSSKGGKKTRINMKSSRPANSSCGFDNGKANSLNEASAPTCSDMKSLSPSEVNAAVPGNIPYSTLVSARGSLKTKVGCEKGKGMNCHSISGSQGSSVIQLPGKDKPRHESTASIKEILQESLSKAPLAGSHGILDIAGNYINHTMEDSPRQVNLKTNASCLSKMDIDTQSAAARTRSRFKNIEGKVHKNTMCGEHLSGGRVASPSICKIDAMEETADSCKGRRTNNRGKISRNKSKVAKPTNRGRSSLDQPNDRFQETVPGKRMWKEVSPPRTAGINRKMQYSNTPEQSSLSLKRSRSGRLLIPPLEFWRNELVMYDKDRKITGIQEGTPNVIDHPIGSRSEPPKTKRKLVYS</sequence>
<evidence type="ECO:0000259" key="2">
    <source>
        <dbReference type="Pfam" id="PF09133"/>
    </source>
</evidence>